<accession>A0A5K7YM06</accession>
<evidence type="ECO:0000256" key="4">
    <source>
        <dbReference type="ARBA" id="ARBA00023125"/>
    </source>
</evidence>
<organism evidence="9 10">
    <name type="scientific">Desulfosarcina alkanivorans</name>
    <dbReference type="NCBI Taxonomy" id="571177"/>
    <lineage>
        <taxon>Bacteria</taxon>
        <taxon>Pseudomonadati</taxon>
        <taxon>Thermodesulfobacteriota</taxon>
        <taxon>Desulfobacteria</taxon>
        <taxon>Desulfobacterales</taxon>
        <taxon>Desulfosarcinaceae</taxon>
        <taxon>Desulfosarcina</taxon>
    </lineage>
</organism>
<dbReference type="OrthoDB" id="5413348at2"/>
<reference evidence="9 10" key="1">
    <citation type="submission" date="2019-11" db="EMBL/GenBank/DDBJ databases">
        <title>Comparative genomics of hydrocarbon-degrading Desulfosarcina strains.</title>
        <authorList>
            <person name="Watanabe M."/>
            <person name="Kojima H."/>
            <person name="Fukui M."/>
        </authorList>
    </citation>
    <scope>NUCLEOTIDE SEQUENCE [LARGE SCALE GENOMIC DNA]</scope>
    <source>
        <strain evidence="9 10">PL12</strain>
    </source>
</reference>
<dbReference type="PROSITE" id="PS50112">
    <property type="entry name" value="PAS"/>
    <property type="match status" value="1"/>
</dbReference>
<evidence type="ECO:0000256" key="1">
    <source>
        <dbReference type="ARBA" id="ARBA00022741"/>
    </source>
</evidence>
<evidence type="ECO:0000259" key="7">
    <source>
        <dbReference type="PROSITE" id="PS50112"/>
    </source>
</evidence>
<dbReference type="SUPFAM" id="SSF46689">
    <property type="entry name" value="Homeodomain-like"/>
    <property type="match status" value="1"/>
</dbReference>
<dbReference type="RefSeq" id="WP_155316981.1">
    <property type="nucleotide sequence ID" value="NZ_AP021874.1"/>
</dbReference>
<dbReference type="GO" id="GO:0005524">
    <property type="term" value="F:ATP binding"/>
    <property type="evidence" value="ECO:0007669"/>
    <property type="project" value="UniProtKB-KW"/>
</dbReference>
<keyword evidence="1" id="KW-0547">Nucleotide-binding</keyword>
<dbReference type="Pfam" id="PF02954">
    <property type="entry name" value="HTH_8"/>
    <property type="match status" value="1"/>
</dbReference>
<dbReference type="PROSITE" id="PS50113">
    <property type="entry name" value="PAC"/>
    <property type="match status" value="1"/>
</dbReference>
<dbReference type="NCBIfam" id="TIGR00229">
    <property type="entry name" value="sensory_box"/>
    <property type="match status" value="1"/>
</dbReference>
<sequence>MSALTIDHILSNRKNLERILDNMKDGIIAHDLNRRIFYFNKEAEAITGYRREDVVGKDCHEALGGPFCGSRCSFCDGNPIFLDTAEYPVNIVTRDGEPRRLEMTATMMRDEQDREVGVLATFRDVTDLFELRVKAREMTGFSNIIGCDDKMVDVFRQIKDVSGYDYPVHIFGETGTGKELVANAIHVESLRAGSPFVPINCGALPEGLIESELFGHVKGAFSGAIRDKKGRFELADQGTIFLDEIAELPKLLQVKLLRFLQEGTFEKVGGEKTVSVNVRVVSATNKDLKKEVKKGSFREDLFYRLNVIPIHIPPIRERKSDIPLLVDHFLSQAPTIKGQRPVRMAQDALNALMDYTWPGNVRELQNAVQFAIVRCKGKVIRPEDLPIELKGMVCEKPKRGPVRKLDAGRVRAALTKTGGNKARAAKVLGVGRATLYRFLGDHPQVLSDD</sequence>
<dbReference type="PANTHER" id="PTHR32071:SF117">
    <property type="entry name" value="PTS-DEPENDENT DIHYDROXYACETONE KINASE OPERON REGULATORY PROTEIN-RELATED"/>
    <property type="match status" value="1"/>
</dbReference>
<dbReference type="PROSITE" id="PS50045">
    <property type="entry name" value="SIGMA54_INTERACT_4"/>
    <property type="match status" value="1"/>
</dbReference>
<dbReference type="Pfam" id="PF00158">
    <property type="entry name" value="Sigma54_activat"/>
    <property type="match status" value="1"/>
</dbReference>
<dbReference type="Gene3D" id="1.10.8.60">
    <property type="match status" value="1"/>
</dbReference>
<evidence type="ECO:0000313" key="10">
    <source>
        <dbReference type="Proteomes" id="UP000427906"/>
    </source>
</evidence>
<dbReference type="InterPro" id="IPR035965">
    <property type="entry name" value="PAS-like_dom_sf"/>
</dbReference>
<dbReference type="InterPro" id="IPR009057">
    <property type="entry name" value="Homeodomain-like_sf"/>
</dbReference>
<dbReference type="SMART" id="SM00382">
    <property type="entry name" value="AAA"/>
    <property type="match status" value="1"/>
</dbReference>
<dbReference type="InterPro" id="IPR058031">
    <property type="entry name" value="AAA_lid_NorR"/>
</dbReference>
<keyword evidence="10" id="KW-1185">Reference proteome</keyword>
<keyword evidence="3" id="KW-0805">Transcription regulation</keyword>
<feature type="domain" description="Sigma-54 factor interaction" evidence="6">
    <location>
        <begin position="144"/>
        <end position="373"/>
    </location>
</feature>
<dbReference type="GO" id="GO:0006355">
    <property type="term" value="P:regulation of DNA-templated transcription"/>
    <property type="evidence" value="ECO:0007669"/>
    <property type="project" value="InterPro"/>
</dbReference>
<protein>
    <submittedName>
        <fullName evidence="9">Sigma-54-dependent Fis family transcriptional regulator</fullName>
    </submittedName>
</protein>
<dbReference type="PROSITE" id="PS00688">
    <property type="entry name" value="SIGMA54_INTERACT_3"/>
    <property type="match status" value="1"/>
</dbReference>
<dbReference type="KEGG" id="dalk:DSCA_28090"/>
<evidence type="ECO:0000256" key="5">
    <source>
        <dbReference type="ARBA" id="ARBA00023163"/>
    </source>
</evidence>
<dbReference type="SMART" id="SM00086">
    <property type="entry name" value="PAC"/>
    <property type="match status" value="1"/>
</dbReference>
<dbReference type="InterPro" id="IPR002078">
    <property type="entry name" value="Sigma_54_int"/>
</dbReference>
<keyword evidence="5" id="KW-0804">Transcription</keyword>
<dbReference type="Pfam" id="PF13426">
    <property type="entry name" value="PAS_9"/>
    <property type="match status" value="1"/>
</dbReference>
<evidence type="ECO:0000259" key="6">
    <source>
        <dbReference type="PROSITE" id="PS50045"/>
    </source>
</evidence>
<dbReference type="CDD" id="cd00130">
    <property type="entry name" value="PAS"/>
    <property type="match status" value="1"/>
</dbReference>
<name>A0A5K7YM06_9BACT</name>
<dbReference type="InterPro" id="IPR003593">
    <property type="entry name" value="AAA+_ATPase"/>
</dbReference>
<keyword evidence="2" id="KW-0067">ATP-binding</keyword>
<feature type="domain" description="PAS" evidence="7">
    <location>
        <begin position="12"/>
        <end position="57"/>
    </location>
</feature>
<dbReference type="SUPFAM" id="SSF55785">
    <property type="entry name" value="PYP-like sensor domain (PAS domain)"/>
    <property type="match status" value="1"/>
</dbReference>
<dbReference type="InterPro" id="IPR027417">
    <property type="entry name" value="P-loop_NTPase"/>
</dbReference>
<dbReference type="InterPro" id="IPR002197">
    <property type="entry name" value="HTH_Fis"/>
</dbReference>
<dbReference type="SMART" id="SM00091">
    <property type="entry name" value="PAS"/>
    <property type="match status" value="1"/>
</dbReference>
<evidence type="ECO:0000256" key="3">
    <source>
        <dbReference type="ARBA" id="ARBA00023015"/>
    </source>
</evidence>
<dbReference type="EMBL" id="AP021874">
    <property type="protein sequence ID" value="BBO68879.1"/>
    <property type="molecule type" value="Genomic_DNA"/>
</dbReference>
<dbReference type="PANTHER" id="PTHR32071">
    <property type="entry name" value="TRANSCRIPTIONAL REGULATORY PROTEIN"/>
    <property type="match status" value="1"/>
</dbReference>
<evidence type="ECO:0000313" key="9">
    <source>
        <dbReference type="EMBL" id="BBO68879.1"/>
    </source>
</evidence>
<dbReference type="PRINTS" id="PR01590">
    <property type="entry name" value="HTHFIS"/>
</dbReference>
<dbReference type="InterPro" id="IPR000014">
    <property type="entry name" value="PAS"/>
</dbReference>
<dbReference type="Pfam" id="PF25601">
    <property type="entry name" value="AAA_lid_14"/>
    <property type="match status" value="1"/>
</dbReference>
<dbReference type="FunFam" id="3.40.50.300:FF:000006">
    <property type="entry name" value="DNA-binding transcriptional regulator NtrC"/>
    <property type="match status" value="1"/>
</dbReference>
<gene>
    <name evidence="9" type="ORF">DSCA_28090</name>
</gene>
<dbReference type="GO" id="GO:0043565">
    <property type="term" value="F:sequence-specific DNA binding"/>
    <property type="evidence" value="ECO:0007669"/>
    <property type="project" value="InterPro"/>
</dbReference>
<dbReference type="InterPro" id="IPR001610">
    <property type="entry name" value="PAC"/>
</dbReference>
<dbReference type="Gene3D" id="3.40.50.300">
    <property type="entry name" value="P-loop containing nucleotide triphosphate hydrolases"/>
    <property type="match status" value="1"/>
</dbReference>
<feature type="domain" description="PAC" evidence="8">
    <location>
        <begin position="85"/>
        <end position="137"/>
    </location>
</feature>
<dbReference type="Gene3D" id="3.30.450.20">
    <property type="entry name" value="PAS domain"/>
    <property type="match status" value="1"/>
</dbReference>
<dbReference type="Proteomes" id="UP000427906">
    <property type="component" value="Chromosome"/>
</dbReference>
<evidence type="ECO:0000259" key="8">
    <source>
        <dbReference type="PROSITE" id="PS50113"/>
    </source>
</evidence>
<dbReference type="InterPro" id="IPR025944">
    <property type="entry name" value="Sigma_54_int_dom_CS"/>
</dbReference>
<dbReference type="CDD" id="cd00009">
    <property type="entry name" value="AAA"/>
    <property type="match status" value="1"/>
</dbReference>
<dbReference type="SUPFAM" id="SSF52540">
    <property type="entry name" value="P-loop containing nucleoside triphosphate hydrolases"/>
    <property type="match status" value="1"/>
</dbReference>
<proteinExistence type="predicted"/>
<dbReference type="AlphaFoldDB" id="A0A5K7YM06"/>
<keyword evidence="4" id="KW-0238">DNA-binding</keyword>
<evidence type="ECO:0000256" key="2">
    <source>
        <dbReference type="ARBA" id="ARBA00022840"/>
    </source>
</evidence>
<dbReference type="InterPro" id="IPR000700">
    <property type="entry name" value="PAS-assoc_C"/>
</dbReference>
<dbReference type="Gene3D" id="1.10.10.60">
    <property type="entry name" value="Homeodomain-like"/>
    <property type="match status" value="1"/>
</dbReference>